<evidence type="ECO:0000256" key="1">
    <source>
        <dbReference type="SAM" id="SignalP"/>
    </source>
</evidence>
<sequence length="115" mass="12581">MVLTNALLAPWLIFLCAHDSRRAVDYSSSLQSLHVILVTGIMDGLPDNSCWWLTMTGCWLWQSQVATLLLSRCGSGRSGCTRRLDWGPRGAGPSLPVGIATEHVSRRVFNASLVP</sequence>
<organism evidence="2">
    <name type="scientific">Emiliania huxleyi</name>
    <name type="common">Coccolithophore</name>
    <name type="synonym">Pontosphaera huxleyi</name>
    <dbReference type="NCBI Taxonomy" id="2903"/>
    <lineage>
        <taxon>Eukaryota</taxon>
        <taxon>Haptista</taxon>
        <taxon>Haptophyta</taxon>
        <taxon>Prymnesiophyceae</taxon>
        <taxon>Isochrysidales</taxon>
        <taxon>Noelaerhabdaceae</taxon>
        <taxon>Emiliania</taxon>
    </lineage>
</organism>
<proteinExistence type="predicted"/>
<evidence type="ECO:0008006" key="3">
    <source>
        <dbReference type="Google" id="ProtNLM"/>
    </source>
</evidence>
<dbReference type="AlphaFoldDB" id="A0A7S3TCT5"/>
<reference evidence="2" key="1">
    <citation type="submission" date="2021-01" db="EMBL/GenBank/DDBJ databases">
        <authorList>
            <person name="Corre E."/>
            <person name="Pelletier E."/>
            <person name="Niang G."/>
            <person name="Scheremetjew M."/>
            <person name="Finn R."/>
            <person name="Kale V."/>
            <person name="Holt S."/>
            <person name="Cochrane G."/>
            <person name="Meng A."/>
            <person name="Brown T."/>
            <person name="Cohen L."/>
        </authorList>
    </citation>
    <scope>NUCLEOTIDE SEQUENCE</scope>
    <source>
        <strain evidence="2">379</strain>
    </source>
</reference>
<protein>
    <recommendedName>
        <fullName evidence="3">Secreted protein</fullName>
    </recommendedName>
</protein>
<dbReference type="EMBL" id="HBIR01046291">
    <property type="protein sequence ID" value="CAE0580463.1"/>
    <property type="molecule type" value="Transcribed_RNA"/>
</dbReference>
<accession>A0A7S3TCT5</accession>
<feature type="signal peptide" evidence="1">
    <location>
        <begin position="1"/>
        <end position="23"/>
    </location>
</feature>
<evidence type="ECO:0000313" key="2">
    <source>
        <dbReference type="EMBL" id="CAE0580463.1"/>
    </source>
</evidence>
<name>A0A7S3TCT5_EMIHU</name>
<keyword evidence="1" id="KW-0732">Signal</keyword>
<feature type="chain" id="PRO_5030605421" description="Secreted protein" evidence="1">
    <location>
        <begin position="24"/>
        <end position="115"/>
    </location>
</feature>
<gene>
    <name evidence="2" type="ORF">EHUX00137_LOCUS36160</name>
</gene>